<dbReference type="InterPro" id="IPR037185">
    <property type="entry name" value="EmrE-like"/>
</dbReference>
<keyword evidence="3" id="KW-1003">Cell membrane</keyword>
<evidence type="ECO:0000256" key="6">
    <source>
        <dbReference type="ARBA" id="ARBA00023136"/>
    </source>
</evidence>
<dbReference type="EMBL" id="JBHUMQ010000017">
    <property type="protein sequence ID" value="MFD2693463.1"/>
    <property type="molecule type" value="Genomic_DNA"/>
</dbReference>
<evidence type="ECO:0000313" key="10">
    <source>
        <dbReference type="Proteomes" id="UP001597399"/>
    </source>
</evidence>
<keyword evidence="5 7" id="KW-1133">Transmembrane helix</keyword>
<keyword evidence="10" id="KW-1185">Reference proteome</keyword>
<reference evidence="10" key="1">
    <citation type="journal article" date="2019" name="Int. J. Syst. Evol. Microbiol.">
        <title>The Global Catalogue of Microorganisms (GCM) 10K type strain sequencing project: providing services to taxonomists for standard genome sequencing and annotation.</title>
        <authorList>
            <consortium name="The Broad Institute Genomics Platform"/>
            <consortium name="The Broad Institute Genome Sequencing Center for Infectious Disease"/>
            <person name="Wu L."/>
            <person name="Ma J."/>
        </authorList>
    </citation>
    <scope>NUCLEOTIDE SEQUENCE [LARGE SCALE GENOMIC DNA]</scope>
    <source>
        <strain evidence="10">TISTR 2466</strain>
    </source>
</reference>
<feature type="transmembrane region" description="Helical" evidence="7">
    <location>
        <begin position="126"/>
        <end position="143"/>
    </location>
</feature>
<dbReference type="PANTHER" id="PTHR32322:SF18">
    <property type="entry name" value="S-ADENOSYLMETHIONINE_S-ADENOSYLHOMOCYSTEINE TRANSPORTER"/>
    <property type="match status" value="1"/>
</dbReference>
<comment type="subcellular location">
    <subcellularLocation>
        <location evidence="1">Cell membrane</location>
        <topology evidence="1">Multi-pass membrane protein</topology>
    </subcellularLocation>
</comment>
<gene>
    <name evidence="9" type="ORF">ACFSUE_07465</name>
</gene>
<organism evidence="9 10">
    <name type="scientific">Sporolactobacillus shoreicorticis</name>
    <dbReference type="NCBI Taxonomy" id="1923877"/>
    <lineage>
        <taxon>Bacteria</taxon>
        <taxon>Bacillati</taxon>
        <taxon>Bacillota</taxon>
        <taxon>Bacilli</taxon>
        <taxon>Bacillales</taxon>
        <taxon>Sporolactobacillaceae</taxon>
        <taxon>Sporolactobacillus</taxon>
    </lineage>
</organism>
<evidence type="ECO:0000256" key="4">
    <source>
        <dbReference type="ARBA" id="ARBA00022692"/>
    </source>
</evidence>
<feature type="transmembrane region" description="Helical" evidence="7">
    <location>
        <begin position="34"/>
        <end position="53"/>
    </location>
</feature>
<feature type="transmembrane region" description="Helical" evidence="7">
    <location>
        <begin position="65"/>
        <end position="86"/>
    </location>
</feature>
<dbReference type="InterPro" id="IPR050638">
    <property type="entry name" value="AA-Vitamin_Transporters"/>
</dbReference>
<evidence type="ECO:0000256" key="3">
    <source>
        <dbReference type="ARBA" id="ARBA00022475"/>
    </source>
</evidence>
<evidence type="ECO:0000256" key="5">
    <source>
        <dbReference type="ARBA" id="ARBA00022989"/>
    </source>
</evidence>
<feature type="transmembrane region" description="Helical" evidence="7">
    <location>
        <begin position="254"/>
        <end position="276"/>
    </location>
</feature>
<evidence type="ECO:0000259" key="8">
    <source>
        <dbReference type="Pfam" id="PF00892"/>
    </source>
</evidence>
<evidence type="ECO:0000313" key="9">
    <source>
        <dbReference type="EMBL" id="MFD2693463.1"/>
    </source>
</evidence>
<evidence type="ECO:0000256" key="7">
    <source>
        <dbReference type="SAM" id="Phobius"/>
    </source>
</evidence>
<keyword evidence="6 7" id="KW-0472">Membrane</keyword>
<name>A0ABW5S1X9_9BACL</name>
<sequence length="304" mass="33164">MERLRGMVYFLVAFALAGTSVISAQLLNEKLGTFTITSVSLLIALFCLLPLCWKKVIATLGRLSAGEWLLLCVQAVFGVFLFRFFLLTGLLYTSAGEAGLLTGATPALTVLIARILLKERVHKGKMIGIFCTVVGILLIQGVLIPGEKFSMDHMLGNLLVLLAMFSESLFNTFSRTTAVRTQSSERSSIHPMVQTTIVSAVACVLCLIPSLFESPWTSLLVIGWKEWMALVWYGLFVTVIAFIFWYAGIKRCQASTAAAFSGVMPFTALLLSVVVLGEHASWEQWVGGAVVILGMVLISRRTAV</sequence>
<dbReference type="Pfam" id="PF00892">
    <property type="entry name" value="EamA"/>
    <property type="match status" value="2"/>
</dbReference>
<evidence type="ECO:0000256" key="1">
    <source>
        <dbReference type="ARBA" id="ARBA00004651"/>
    </source>
</evidence>
<dbReference type="SUPFAM" id="SSF103481">
    <property type="entry name" value="Multidrug resistance efflux transporter EmrE"/>
    <property type="match status" value="2"/>
</dbReference>
<protein>
    <submittedName>
        <fullName evidence="9">DMT family transporter</fullName>
    </submittedName>
</protein>
<accession>A0ABW5S1X9</accession>
<dbReference type="Gene3D" id="1.10.3730.20">
    <property type="match status" value="1"/>
</dbReference>
<feature type="transmembrane region" description="Helical" evidence="7">
    <location>
        <begin position="193"/>
        <end position="212"/>
    </location>
</feature>
<keyword evidence="4 7" id="KW-0812">Transmembrane</keyword>
<evidence type="ECO:0000256" key="2">
    <source>
        <dbReference type="ARBA" id="ARBA00007362"/>
    </source>
</evidence>
<feature type="transmembrane region" description="Helical" evidence="7">
    <location>
        <begin position="227"/>
        <end position="247"/>
    </location>
</feature>
<feature type="domain" description="EamA" evidence="8">
    <location>
        <begin position="155"/>
        <end position="299"/>
    </location>
</feature>
<feature type="domain" description="EamA" evidence="8">
    <location>
        <begin position="5"/>
        <end position="139"/>
    </location>
</feature>
<dbReference type="InterPro" id="IPR000620">
    <property type="entry name" value="EamA_dom"/>
</dbReference>
<proteinExistence type="inferred from homology"/>
<comment type="similarity">
    <text evidence="2">Belongs to the EamA transporter family.</text>
</comment>
<feature type="transmembrane region" description="Helical" evidence="7">
    <location>
        <begin position="98"/>
        <end position="117"/>
    </location>
</feature>
<feature type="transmembrane region" description="Helical" evidence="7">
    <location>
        <begin position="282"/>
        <end position="299"/>
    </location>
</feature>
<dbReference type="PANTHER" id="PTHR32322">
    <property type="entry name" value="INNER MEMBRANE TRANSPORTER"/>
    <property type="match status" value="1"/>
</dbReference>
<dbReference type="RefSeq" id="WP_253060299.1">
    <property type="nucleotide sequence ID" value="NZ_JAMXWM010000005.1"/>
</dbReference>
<comment type="caution">
    <text evidence="9">The sequence shown here is derived from an EMBL/GenBank/DDBJ whole genome shotgun (WGS) entry which is preliminary data.</text>
</comment>
<feature type="transmembrane region" description="Helical" evidence="7">
    <location>
        <begin position="155"/>
        <end position="173"/>
    </location>
</feature>
<dbReference type="Proteomes" id="UP001597399">
    <property type="component" value="Unassembled WGS sequence"/>
</dbReference>